<evidence type="ECO:0000313" key="3">
    <source>
        <dbReference type="Proteomes" id="UP001156706"/>
    </source>
</evidence>
<protein>
    <recommendedName>
        <fullName evidence="1">DUF3291 domain-containing protein</fullName>
    </recommendedName>
</protein>
<dbReference type="Proteomes" id="UP001156706">
    <property type="component" value="Unassembled WGS sequence"/>
</dbReference>
<evidence type="ECO:0000259" key="1">
    <source>
        <dbReference type="Pfam" id="PF11695"/>
    </source>
</evidence>
<reference evidence="3" key="1">
    <citation type="journal article" date="2019" name="Int. J. Syst. Evol. Microbiol.">
        <title>The Global Catalogue of Microorganisms (GCM) 10K type strain sequencing project: providing services to taxonomists for standard genome sequencing and annotation.</title>
        <authorList>
            <consortium name="The Broad Institute Genomics Platform"/>
            <consortium name="The Broad Institute Genome Sequencing Center for Infectious Disease"/>
            <person name="Wu L."/>
            <person name="Ma J."/>
        </authorList>
    </citation>
    <scope>NUCLEOTIDE SEQUENCE [LARGE SCALE GENOMIC DNA]</scope>
    <source>
        <strain evidence="3">NBRC 110044</strain>
    </source>
</reference>
<dbReference type="Pfam" id="PF11695">
    <property type="entry name" value="DUF3291"/>
    <property type="match status" value="1"/>
</dbReference>
<evidence type="ECO:0000313" key="2">
    <source>
        <dbReference type="EMBL" id="GLR12058.1"/>
    </source>
</evidence>
<dbReference type="EMBL" id="BSOG01000001">
    <property type="protein sequence ID" value="GLR12058.1"/>
    <property type="molecule type" value="Genomic_DNA"/>
</dbReference>
<sequence>MSYHLAQVNLAYAREPIDAPLMADFVARIAEINALAEASPGFVWRYQTDAGYPQEFGDQLVLFNMSVWDSVEALHAYTYRSAHAEVFAARKRWFEDIKAKLGMPHMALWWVKAGELPTVADAKARLEYLGEHGPSPHAFSFKQRYSPTGLALAYAKPAPAAA</sequence>
<name>A0ABQ5YC45_9NEIS</name>
<gene>
    <name evidence="2" type="ORF">GCM10007907_08480</name>
</gene>
<organism evidence="2 3">
    <name type="scientific">Chitinimonas prasina</name>
    <dbReference type="NCBI Taxonomy" id="1434937"/>
    <lineage>
        <taxon>Bacteria</taxon>
        <taxon>Pseudomonadati</taxon>
        <taxon>Pseudomonadota</taxon>
        <taxon>Betaproteobacteria</taxon>
        <taxon>Neisseriales</taxon>
        <taxon>Chitinibacteraceae</taxon>
        <taxon>Chitinimonas</taxon>
    </lineage>
</organism>
<accession>A0ABQ5YC45</accession>
<dbReference type="RefSeq" id="WP_284195196.1">
    <property type="nucleotide sequence ID" value="NZ_BSOG01000001.1"/>
</dbReference>
<comment type="caution">
    <text evidence="2">The sequence shown here is derived from an EMBL/GenBank/DDBJ whole genome shotgun (WGS) entry which is preliminary data.</text>
</comment>
<keyword evidence="3" id="KW-1185">Reference proteome</keyword>
<dbReference type="InterPro" id="IPR021708">
    <property type="entry name" value="DUF3291"/>
</dbReference>
<feature type="domain" description="DUF3291" evidence="1">
    <location>
        <begin position="5"/>
        <end position="143"/>
    </location>
</feature>
<dbReference type="InterPro" id="IPR011008">
    <property type="entry name" value="Dimeric_a/b-barrel"/>
</dbReference>
<dbReference type="SUPFAM" id="SSF54909">
    <property type="entry name" value="Dimeric alpha+beta barrel"/>
    <property type="match status" value="1"/>
</dbReference>
<proteinExistence type="predicted"/>